<protein>
    <recommendedName>
        <fullName evidence="2">AraC-type arabinose-binding/dimerisation domain-containing protein</fullName>
    </recommendedName>
</protein>
<dbReference type="Proteomes" id="UP000805841">
    <property type="component" value="Unassembled WGS sequence"/>
</dbReference>
<dbReference type="InterPro" id="IPR003313">
    <property type="entry name" value="AraC-bd"/>
</dbReference>
<dbReference type="SUPFAM" id="SSF51215">
    <property type="entry name" value="Regulatory protein AraC"/>
    <property type="match status" value="1"/>
</dbReference>
<proteinExistence type="predicted"/>
<comment type="caution">
    <text evidence="3">The sequence shown here is derived from an EMBL/GenBank/DDBJ whole genome shotgun (WGS) entry which is preliminary data.</text>
</comment>
<dbReference type="InterPro" id="IPR037923">
    <property type="entry name" value="HTH-like"/>
</dbReference>
<organism evidence="3 4">
    <name type="scientific">Pseudomonas typographi</name>
    <dbReference type="NCBI Taxonomy" id="2715964"/>
    <lineage>
        <taxon>Bacteria</taxon>
        <taxon>Pseudomonadati</taxon>
        <taxon>Pseudomonadota</taxon>
        <taxon>Gammaproteobacteria</taxon>
        <taxon>Pseudomonadales</taxon>
        <taxon>Pseudomonadaceae</taxon>
        <taxon>Pseudomonas</taxon>
    </lineage>
</organism>
<accession>A0ABR7Z8N6</accession>
<gene>
    <name evidence="3" type="ORF">HAQ05_24010</name>
</gene>
<sequence>MPRPLRDWLLRSQYPTRVECIEAYFGSHGFDPHRHDTYAIGRTLSGVQSFRYRQQMRHGVPGSTLTLHPDEVHDRAGRRTGRRTGILCLTGAALPAAFLR</sequence>
<evidence type="ECO:0000256" key="1">
    <source>
        <dbReference type="ARBA" id="ARBA00023125"/>
    </source>
</evidence>
<feature type="domain" description="AraC-type arabinose-binding/dimerisation" evidence="2">
    <location>
        <begin position="18"/>
        <end position="74"/>
    </location>
</feature>
<name>A0ABR7Z8N6_9PSED</name>
<dbReference type="EMBL" id="JAAOCA010000040">
    <property type="protein sequence ID" value="MBD1601747.1"/>
    <property type="molecule type" value="Genomic_DNA"/>
</dbReference>
<evidence type="ECO:0000313" key="4">
    <source>
        <dbReference type="Proteomes" id="UP000805841"/>
    </source>
</evidence>
<keyword evidence="4" id="KW-1185">Reference proteome</keyword>
<keyword evidence="1" id="KW-0238">DNA-binding</keyword>
<evidence type="ECO:0000259" key="2">
    <source>
        <dbReference type="Pfam" id="PF02311"/>
    </source>
</evidence>
<evidence type="ECO:0000313" key="3">
    <source>
        <dbReference type="EMBL" id="MBD1601747.1"/>
    </source>
</evidence>
<dbReference type="Pfam" id="PF02311">
    <property type="entry name" value="AraC_binding"/>
    <property type="match status" value="1"/>
</dbReference>
<reference evidence="3 4" key="1">
    <citation type="journal article" date="2020" name="Insects">
        <title>Bacteria Belonging to Pseudomonas typographi sp. nov. from the Bark Beetle Ips typographus Have Genomic Potential to Aid in the Host Ecology.</title>
        <authorList>
            <person name="Peral-Aranega E."/>
            <person name="Saati-Santamaria Z."/>
            <person name="Kolarik M."/>
            <person name="Rivas R."/>
            <person name="Garcia-Fraile P."/>
        </authorList>
    </citation>
    <scope>NUCLEOTIDE SEQUENCE [LARGE SCALE GENOMIC DNA]</scope>
    <source>
        <strain evidence="3 4">CA3A</strain>
    </source>
</reference>